<keyword evidence="9" id="KW-1185">Reference proteome</keyword>
<evidence type="ECO:0000256" key="2">
    <source>
        <dbReference type="ARBA" id="ARBA00022723"/>
    </source>
</evidence>
<dbReference type="Proteomes" id="UP000192783">
    <property type="component" value="Unassembled WGS sequence"/>
</dbReference>
<dbReference type="EMBL" id="FWXF01000003">
    <property type="protein sequence ID" value="SMC20228.1"/>
    <property type="molecule type" value="Genomic_DNA"/>
</dbReference>
<dbReference type="SMART" id="SM00829">
    <property type="entry name" value="PKS_ER"/>
    <property type="match status" value="1"/>
</dbReference>
<name>A0A1W1X995_9BACT</name>
<dbReference type="GO" id="GO:0046294">
    <property type="term" value="P:formaldehyde catabolic process"/>
    <property type="evidence" value="ECO:0007669"/>
    <property type="project" value="TreeGrafter"/>
</dbReference>
<evidence type="ECO:0000256" key="6">
    <source>
        <dbReference type="RuleBase" id="RU361277"/>
    </source>
</evidence>
<dbReference type="GO" id="GO:0051903">
    <property type="term" value="F:S-(hydroxymethyl)glutathione dehydrogenase [NAD(P)+] activity"/>
    <property type="evidence" value="ECO:0007669"/>
    <property type="project" value="TreeGrafter"/>
</dbReference>
<dbReference type="SUPFAM" id="SSF50129">
    <property type="entry name" value="GroES-like"/>
    <property type="match status" value="1"/>
</dbReference>
<evidence type="ECO:0000256" key="4">
    <source>
        <dbReference type="ARBA" id="ARBA00023002"/>
    </source>
</evidence>
<proteinExistence type="inferred from homology"/>
<dbReference type="Pfam" id="PF08240">
    <property type="entry name" value="ADH_N"/>
    <property type="match status" value="1"/>
</dbReference>
<dbReference type="PANTHER" id="PTHR43880:SF12">
    <property type="entry name" value="ALCOHOL DEHYDROGENASE CLASS-3"/>
    <property type="match status" value="1"/>
</dbReference>
<evidence type="ECO:0000313" key="9">
    <source>
        <dbReference type="Proteomes" id="UP000192783"/>
    </source>
</evidence>
<dbReference type="InterPro" id="IPR020843">
    <property type="entry name" value="ER"/>
</dbReference>
<feature type="domain" description="Enoyl reductase (ER)" evidence="7">
    <location>
        <begin position="12"/>
        <end position="362"/>
    </location>
</feature>
<dbReference type="InterPro" id="IPR002328">
    <property type="entry name" value="ADH_Zn_CS"/>
</dbReference>
<dbReference type="PROSITE" id="PS00059">
    <property type="entry name" value="ADH_ZINC"/>
    <property type="match status" value="1"/>
</dbReference>
<evidence type="ECO:0000259" key="7">
    <source>
        <dbReference type="SMART" id="SM00829"/>
    </source>
</evidence>
<evidence type="ECO:0000256" key="5">
    <source>
        <dbReference type="ARBA" id="ARBA00023027"/>
    </source>
</evidence>
<keyword evidence="2 6" id="KW-0479">Metal-binding</keyword>
<reference evidence="8 9" key="1">
    <citation type="submission" date="2017-04" db="EMBL/GenBank/DDBJ databases">
        <authorList>
            <person name="Afonso C.L."/>
            <person name="Miller P.J."/>
            <person name="Scott M.A."/>
            <person name="Spackman E."/>
            <person name="Goraichik I."/>
            <person name="Dimitrov K.M."/>
            <person name="Suarez D.L."/>
            <person name="Swayne D.E."/>
        </authorList>
    </citation>
    <scope>NUCLEOTIDE SEQUENCE [LARGE SCALE GENOMIC DNA]</scope>
    <source>
        <strain evidence="8 9">DSM 13146</strain>
    </source>
</reference>
<evidence type="ECO:0000313" key="8">
    <source>
        <dbReference type="EMBL" id="SMC20228.1"/>
    </source>
</evidence>
<dbReference type="Gene3D" id="3.90.180.10">
    <property type="entry name" value="Medium-chain alcohol dehydrogenases, catalytic domain"/>
    <property type="match status" value="1"/>
</dbReference>
<accession>A0A1W1X995</accession>
<keyword evidence="3 6" id="KW-0862">Zinc</keyword>
<dbReference type="OrthoDB" id="9809185at2"/>
<comment type="similarity">
    <text evidence="6">Belongs to the zinc-containing alcohol dehydrogenase family.</text>
</comment>
<keyword evidence="5" id="KW-0520">NAD</keyword>
<dbReference type="FunFam" id="3.40.50.720:FF:000003">
    <property type="entry name" value="S-(hydroxymethyl)glutathione dehydrogenase"/>
    <property type="match status" value="1"/>
</dbReference>
<dbReference type="GO" id="GO:0005829">
    <property type="term" value="C:cytosol"/>
    <property type="evidence" value="ECO:0007669"/>
    <property type="project" value="TreeGrafter"/>
</dbReference>
<dbReference type="AlphaFoldDB" id="A0A1W1X995"/>
<dbReference type="Gene3D" id="3.40.50.720">
    <property type="entry name" value="NAD(P)-binding Rossmann-like Domain"/>
    <property type="match status" value="1"/>
</dbReference>
<dbReference type="RefSeq" id="WP_084056594.1">
    <property type="nucleotide sequence ID" value="NZ_FWXF01000003.1"/>
</dbReference>
<comment type="cofactor">
    <cofactor evidence="1 6">
        <name>Zn(2+)</name>
        <dbReference type="ChEBI" id="CHEBI:29105"/>
    </cofactor>
</comment>
<dbReference type="CDD" id="cd08278">
    <property type="entry name" value="benzyl_alcohol_DH"/>
    <property type="match status" value="1"/>
</dbReference>
<gene>
    <name evidence="8" type="ORF">SAMN02746041_00844</name>
</gene>
<keyword evidence="4" id="KW-0560">Oxidoreductase</keyword>
<dbReference type="GO" id="GO:0008270">
    <property type="term" value="F:zinc ion binding"/>
    <property type="evidence" value="ECO:0007669"/>
    <property type="project" value="InterPro"/>
</dbReference>
<dbReference type="InterPro" id="IPR013149">
    <property type="entry name" value="ADH-like_C"/>
</dbReference>
<evidence type="ECO:0000256" key="3">
    <source>
        <dbReference type="ARBA" id="ARBA00022833"/>
    </source>
</evidence>
<dbReference type="STRING" id="1121390.SAMN02746041_00844"/>
<dbReference type="InterPro" id="IPR011032">
    <property type="entry name" value="GroES-like_sf"/>
</dbReference>
<dbReference type="PANTHER" id="PTHR43880">
    <property type="entry name" value="ALCOHOL DEHYDROGENASE"/>
    <property type="match status" value="1"/>
</dbReference>
<organism evidence="8 9">
    <name type="scientific">Desulfacinum hydrothermale DSM 13146</name>
    <dbReference type="NCBI Taxonomy" id="1121390"/>
    <lineage>
        <taxon>Bacteria</taxon>
        <taxon>Pseudomonadati</taxon>
        <taxon>Thermodesulfobacteriota</taxon>
        <taxon>Syntrophobacteria</taxon>
        <taxon>Syntrophobacterales</taxon>
        <taxon>Syntrophobacteraceae</taxon>
        <taxon>Desulfacinum</taxon>
    </lineage>
</organism>
<sequence>MEIQAAVVEQAGSPFQIQDLRLDEPRETEVLVRVMGSGICHTDLAAAKGQLPVVFPAVLGHEGAGVVDRVGSRVTRLKPGDEVVLTWGACGVCGACRIGRPAHCDRFFKYNLTGRRPDGTTPLRGRRGEISGAFFGQSSFASHVVVDERNAVPVPPGALLERLGPLGCGVMTGAGAVVCALKAGPGSSLAVFGAGAVGLSAVMAAALSGCDPIIAVDVLAIRLEMARELGATHTVQAGQKDPVGTIRSICPGGVDFSLECVGDPEVLSQAVACLRPMGVCGLVGMTPPGTRAFLDMNTLLAGRTVRGIVEGDAVPHHFIPRMLAWHEAGRFPFHKLLSFYPLSHIQQAVKDMRDGRVIKPVLIP</sequence>
<dbReference type="InterPro" id="IPR036291">
    <property type="entry name" value="NAD(P)-bd_dom_sf"/>
</dbReference>
<protein>
    <submittedName>
        <fullName evidence="8">Aryl-alcohol dehydrogenase</fullName>
    </submittedName>
</protein>
<dbReference type="InterPro" id="IPR013154">
    <property type="entry name" value="ADH-like_N"/>
</dbReference>
<evidence type="ECO:0000256" key="1">
    <source>
        <dbReference type="ARBA" id="ARBA00001947"/>
    </source>
</evidence>
<dbReference type="Pfam" id="PF00107">
    <property type="entry name" value="ADH_zinc_N"/>
    <property type="match status" value="1"/>
</dbReference>
<dbReference type="SUPFAM" id="SSF51735">
    <property type="entry name" value="NAD(P)-binding Rossmann-fold domains"/>
    <property type="match status" value="1"/>
</dbReference>